<protein>
    <submittedName>
        <fullName evidence="6">Methyltransferase domain-containing protein</fullName>
    </submittedName>
</protein>
<dbReference type="GO" id="GO:0008168">
    <property type="term" value="F:methyltransferase activity"/>
    <property type="evidence" value="ECO:0007669"/>
    <property type="project" value="UniProtKB-KW"/>
</dbReference>
<keyword evidence="2" id="KW-0808">Transferase</keyword>
<accession>A0ABS7QUW1</accession>
<evidence type="ECO:0000256" key="1">
    <source>
        <dbReference type="ARBA" id="ARBA00022603"/>
    </source>
</evidence>
<dbReference type="Proteomes" id="UP001198565">
    <property type="component" value="Unassembled WGS sequence"/>
</dbReference>
<evidence type="ECO:0000256" key="3">
    <source>
        <dbReference type="ARBA" id="ARBA00022691"/>
    </source>
</evidence>
<proteinExistence type="predicted"/>
<dbReference type="Gene3D" id="1.10.10.10">
    <property type="entry name" value="Winged helix-like DNA-binding domain superfamily/Winged helix DNA-binding domain"/>
    <property type="match status" value="1"/>
</dbReference>
<evidence type="ECO:0000256" key="2">
    <source>
        <dbReference type="ARBA" id="ARBA00022679"/>
    </source>
</evidence>
<evidence type="ECO:0000259" key="5">
    <source>
        <dbReference type="Pfam" id="PF08100"/>
    </source>
</evidence>
<evidence type="ECO:0000259" key="4">
    <source>
        <dbReference type="Pfam" id="PF00891"/>
    </source>
</evidence>
<name>A0ABS7QUW1_9ACTN</name>
<dbReference type="Pfam" id="PF00891">
    <property type="entry name" value="Methyltransf_2"/>
    <property type="match status" value="1"/>
</dbReference>
<dbReference type="InterPro" id="IPR016461">
    <property type="entry name" value="COMT-like"/>
</dbReference>
<dbReference type="EMBL" id="JAINVZ010000013">
    <property type="protein sequence ID" value="MBY8887002.1"/>
    <property type="molecule type" value="Genomic_DNA"/>
</dbReference>
<comment type="caution">
    <text evidence="6">The sequence shown here is derived from an EMBL/GenBank/DDBJ whole genome shotgun (WGS) entry which is preliminary data.</text>
</comment>
<keyword evidence="3" id="KW-0949">S-adenosyl-L-methionine</keyword>
<dbReference type="InterPro" id="IPR012967">
    <property type="entry name" value="COMT_dimerisation"/>
</dbReference>
<dbReference type="SUPFAM" id="SSF46785">
    <property type="entry name" value="Winged helix' DNA-binding domain"/>
    <property type="match status" value="1"/>
</dbReference>
<reference evidence="6 7" key="1">
    <citation type="submission" date="2021-08" db="EMBL/GenBank/DDBJ databases">
        <title>Streptomyces sp. PTM05 isolated from lichen.</title>
        <authorList>
            <person name="Somphong A."/>
            <person name="Phongsopitanun W."/>
            <person name="Tanasupawat S."/>
        </authorList>
    </citation>
    <scope>NUCLEOTIDE SEQUENCE [LARGE SCALE GENOMIC DNA]</scope>
    <source>
        <strain evidence="6 7">Ptm05</strain>
    </source>
</reference>
<evidence type="ECO:0000313" key="6">
    <source>
        <dbReference type="EMBL" id="MBY8887002.1"/>
    </source>
</evidence>
<dbReference type="PIRSF" id="PIRSF005739">
    <property type="entry name" value="O-mtase"/>
    <property type="match status" value="1"/>
</dbReference>
<dbReference type="PROSITE" id="PS51683">
    <property type="entry name" value="SAM_OMT_II"/>
    <property type="match status" value="1"/>
</dbReference>
<dbReference type="CDD" id="cd02440">
    <property type="entry name" value="AdoMet_MTases"/>
    <property type="match status" value="1"/>
</dbReference>
<evidence type="ECO:0000313" key="7">
    <source>
        <dbReference type="Proteomes" id="UP001198565"/>
    </source>
</evidence>
<keyword evidence="1 6" id="KW-0489">Methyltransferase</keyword>
<dbReference type="InterPro" id="IPR001077">
    <property type="entry name" value="COMT_C"/>
</dbReference>
<dbReference type="InterPro" id="IPR029063">
    <property type="entry name" value="SAM-dependent_MTases_sf"/>
</dbReference>
<dbReference type="PANTHER" id="PTHR43712:SF2">
    <property type="entry name" value="O-METHYLTRANSFERASE CICE"/>
    <property type="match status" value="1"/>
</dbReference>
<organism evidence="6 7">
    <name type="scientific">Streptantibioticus parmotrematis</name>
    <dbReference type="NCBI Taxonomy" id="2873249"/>
    <lineage>
        <taxon>Bacteria</taxon>
        <taxon>Bacillati</taxon>
        <taxon>Actinomycetota</taxon>
        <taxon>Actinomycetes</taxon>
        <taxon>Kitasatosporales</taxon>
        <taxon>Streptomycetaceae</taxon>
        <taxon>Streptantibioticus</taxon>
    </lineage>
</organism>
<sequence>MEATAVEESRVTARKDNDLTPIPLMELVTGFWGFKTLTAAIGLELFTHFSRRGPATCEAVCTVLRLERRPTDALLAACASLGLLEKSGDRYRNTALAEKFLVIGRPFYFGSFVRFSDQREYPAWHHIVDALRKNQPTAWDPEAQESPFIPQDPVMRDLFLEAMHSLSTFTAKVLGDTCDFTGYSRVLDVGGGSGAFLTELCRRHPHLSGTVFDLPHVCDIAQQKIAAAGMDHAVTTFTGDFHSDEPLPTGYDLILLSMILHNWDETTNRRILAKCHTALRPGGTVMVCELVLNPERTGPRSAALMGMNMLVLTDGGQNYSQTDYETWLTEAGFEEPSLIPLDAAGANAALVAVRS</sequence>
<feature type="domain" description="O-methyltransferase C-terminal" evidence="4">
    <location>
        <begin position="124"/>
        <end position="334"/>
    </location>
</feature>
<dbReference type="InterPro" id="IPR036390">
    <property type="entry name" value="WH_DNA-bd_sf"/>
</dbReference>
<dbReference type="GO" id="GO:0032259">
    <property type="term" value="P:methylation"/>
    <property type="evidence" value="ECO:0007669"/>
    <property type="project" value="UniProtKB-KW"/>
</dbReference>
<dbReference type="Gene3D" id="3.40.50.150">
    <property type="entry name" value="Vaccinia Virus protein VP39"/>
    <property type="match status" value="1"/>
</dbReference>
<gene>
    <name evidence="6" type="ORF">K7472_19405</name>
</gene>
<dbReference type="InterPro" id="IPR036388">
    <property type="entry name" value="WH-like_DNA-bd_sf"/>
</dbReference>
<feature type="domain" description="O-methyltransferase dimerisation" evidence="5">
    <location>
        <begin position="25"/>
        <end position="101"/>
    </location>
</feature>
<dbReference type="SUPFAM" id="SSF53335">
    <property type="entry name" value="S-adenosyl-L-methionine-dependent methyltransferases"/>
    <property type="match status" value="1"/>
</dbReference>
<dbReference type="Pfam" id="PF08100">
    <property type="entry name" value="Dimerisation"/>
    <property type="match status" value="1"/>
</dbReference>
<keyword evidence="7" id="KW-1185">Reference proteome</keyword>
<dbReference type="PANTHER" id="PTHR43712">
    <property type="entry name" value="PUTATIVE (AFU_ORTHOLOGUE AFUA_4G14580)-RELATED"/>
    <property type="match status" value="1"/>
</dbReference>